<evidence type="ECO:0000313" key="3">
    <source>
        <dbReference type="Proteomes" id="UP000484255"/>
    </source>
</evidence>
<keyword evidence="1" id="KW-0812">Transmembrane</keyword>
<proteinExistence type="predicted"/>
<dbReference type="AlphaFoldDB" id="A0A7C9PJT8"/>
<evidence type="ECO:0000313" key="2">
    <source>
        <dbReference type="EMBL" id="NDY93817.1"/>
    </source>
</evidence>
<accession>A0A7C9PJT8</accession>
<reference evidence="2 3" key="1">
    <citation type="submission" date="2020-02" db="EMBL/GenBank/DDBJ databases">
        <title>Ideonella bacterium strain TBM-1.</title>
        <authorList>
            <person name="Chen W.-M."/>
        </authorList>
    </citation>
    <scope>NUCLEOTIDE SEQUENCE [LARGE SCALE GENOMIC DNA]</scope>
    <source>
        <strain evidence="2 3">TBM-1</strain>
    </source>
</reference>
<evidence type="ECO:0000256" key="1">
    <source>
        <dbReference type="SAM" id="Phobius"/>
    </source>
</evidence>
<comment type="caution">
    <text evidence="2">The sequence shown here is derived from an EMBL/GenBank/DDBJ whole genome shotgun (WGS) entry which is preliminary data.</text>
</comment>
<keyword evidence="1" id="KW-1133">Transmembrane helix</keyword>
<sequence>MMLLPALLLPLVLCLAVYRLVQWPRRLCSGALRLTPHQPALWGSLAVAAYGLLGACTVWVIWAVAQVAVAPDADRLSAWLQVAGLVAAYPLVYLLTAWVFFHALPQGAAGRGR</sequence>
<keyword evidence="1" id="KW-0472">Membrane</keyword>
<feature type="transmembrane region" description="Helical" evidence="1">
    <location>
        <begin position="43"/>
        <end position="64"/>
    </location>
</feature>
<feature type="transmembrane region" description="Helical" evidence="1">
    <location>
        <begin position="76"/>
        <end position="101"/>
    </location>
</feature>
<gene>
    <name evidence="2" type="ORF">G3A44_21740</name>
</gene>
<keyword evidence="3" id="KW-1185">Reference proteome</keyword>
<dbReference type="RefSeq" id="WP_163459840.1">
    <property type="nucleotide sequence ID" value="NZ_JAAGOH010000048.1"/>
</dbReference>
<name>A0A7C9PJT8_9BURK</name>
<dbReference type="EMBL" id="JAAGOH010000048">
    <property type="protein sequence ID" value="NDY93817.1"/>
    <property type="molecule type" value="Genomic_DNA"/>
</dbReference>
<dbReference type="Proteomes" id="UP000484255">
    <property type="component" value="Unassembled WGS sequence"/>
</dbReference>
<organism evidence="2 3">
    <name type="scientific">Ideonella livida</name>
    <dbReference type="NCBI Taxonomy" id="2707176"/>
    <lineage>
        <taxon>Bacteria</taxon>
        <taxon>Pseudomonadati</taxon>
        <taxon>Pseudomonadota</taxon>
        <taxon>Betaproteobacteria</taxon>
        <taxon>Burkholderiales</taxon>
        <taxon>Sphaerotilaceae</taxon>
        <taxon>Ideonella</taxon>
    </lineage>
</organism>
<protein>
    <submittedName>
        <fullName evidence="2">Uncharacterized protein</fullName>
    </submittedName>
</protein>